<dbReference type="AlphaFoldDB" id="A0A4R2IQS0"/>
<evidence type="ECO:0000256" key="1">
    <source>
        <dbReference type="ARBA" id="ARBA00007381"/>
    </source>
</evidence>
<dbReference type="PRINTS" id="PR00301">
    <property type="entry name" value="HEATSHOCK70"/>
</dbReference>
<dbReference type="CDD" id="cd24029">
    <property type="entry name" value="ASKHA_NBD_HSP70_DnaK_HscA_HscC"/>
    <property type="match status" value="1"/>
</dbReference>
<keyword evidence="2" id="KW-0597">Phosphoprotein</keyword>
<keyword evidence="5" id="KW-0346">Stress response</keyword>
<evidence type="ECO:0000256" key="2">
    <source>
        <dbReference type="ARBA" id="ARBA00022553"/>
    </source>
</evidence>
<dbReference type="PANTHER" id="PTHR19375">
    <property type="entry name" value="HEAT SHOCK PROTEIN 70KDA"/>
    <property type="match status" value="1"/>
</dbReference>
<keyword evidence="3" id="KW-0547">Nucleotide-binding</keyword>
<evidence type="ECO:0000256" key="6">
    <source>
        <dbReference type="ARBA" id="ARBA00023186"/>
    </source>
</evidence>
<protein>
    <submittedName>
        <fullName evidence="7">Molecular chaperone DnaK</fullName>
    </submittedName>
</protein>
<dbReference type="SUPFAM" id="SSF100920">
    <property type="entry name" value="Heat shock protein 70kD (HSP70), peptide-binding domain"/>
    <property type="match status" value="1"/>
</dbReference>
<keyword evidence="4" id="KW-0067">ATP-binding</keyword>
<sequence length="828" mass="88916">MRETIDFGIDLGTTNSAIAVAEHGTVTVIKNNEGQETTPSAVWLPKPGAVTVGGRAKNRVESDPDDAAAEFKLEMGLADATRTFARAVTTMTPQQLSAEVLKSLRSDVARRHPDQVAPDAAVITVPAAFALNQNKATSEAAELAGFVPGCPLLQEPTAAAFAYGFHDADDRAYWMVFDFGGGTFDAAVVSKRDGDLRVLNHAGDSYLGGKLIDWAVVERILAPAAARDLGMTDFRRDNPLWKRHFATLKGAAEQAKILLSQDDSVDLMVDLKLSDGTIETFEYPLRRAEVDALAEPYYVRAINLCRKALSDGGLGSDDMDRLLLVGGVTLSPGLRERLADPTDGLGIELDVSLDPTTAIARGAAIFASTVRHPGPSSYQPVAGEYGVEWAYEPSSTTTTPTVAGKLVSAEPVDWTAYSVVLSNPSAHPPFSTARIALNAGGAFVTEVDLDPHQTSRFTLELTDGQGTVQRVTPDSLAITHREIEFGGARLTHSLGIQLADRAFSPLLKKGAGVPTRAREVFRTSSTLRRADADAVIRIPVVQGERARADRNRSVGTLEIRPGDVRMDVPAGSEIEVTFEVDASNLVTVVADVPLIGEQFEAEIDLDNVRTPSVVVLEEILAEAEERVTAARSAGSASEDARRLIAKLDSEGTVTTAREQVRAAGADPGAAATAEDRLRELHAQLDDVEDAARLPGLIQDLEDVLTDAAELVKLYGGSGDRQELSELRVRSREAIDARDSAAIRAQIERGGQFLVRLESRQPGWTAKLFYALIAEQDILRPASEAKALIREGQQAIAARDERALGAVNQRLIRLLPQDEQSKIIGLVKS</sequence>
<dbReference type="Gene3D" id="3.30.420.40">
    <property type="match status" value="2"/>
</dbReference>
<proteinExistence type="inferred from homology"/>
<dbReference type="PROSITE" id="PS00297">
    <property type="entry name" value="HSP70_1"/>
    <property type="match status" value="1"/>
</dbReference>
<dbReference type="InterPro" id="IPR029047">
    <property type="entry name" value="HSP70_peptide-bd_sf"/>
</dbReference>
<dbReference type="OrthoDB" id="9766019at2"/>
<dbReference type="InterPro" id="IPR013126">
    <property type="entry name" value="Hsp_70_fam"/>
</dbReference>
<dbReference type="Pfam" id="PF00012">
    <property type="entry name" value="HSP70"/>
    <property type="match status" value="2"/>
</dbReference>
<dbReference type="GO" id="GO:0140662">
    <property type="term" value="F:ATP-dependent protein folding chaperone"/>
    <property type="evidence" value="ECO:0007669"/>
    <property type="project" value="InterPro"/>
</dbReference>
<gene>
    <name evidence="7" type="ORF">EV646_10625</name>
</gene>
<dbReference type="Gene3D" id="2.60.34.10">
    <property type="entry name" value="Substrate Binding Domain Of DNAk, Chain A, domain 1"/>
    <property type="match status" value="1"/>
</dbReference>
<dbReference type="SUPFAM" id="SSF53067">
    <property type="entry name" value="Actin-like ATPase domain"/>
    <property type="match status" value="2"/>
</dbReference>
<name>A0A4R2IQS0_9ACTN</name>
<evidence type="ECO:0000256" key="3">
    <source>
        <dbReference type="ARBA" id="ARBA00022741"/>
    </source>
</evidence>
<keyword evidence="8" id="KW-1185">Reference proteome</keyword>
<dbReference type="Gene3D" id="3.90.640.10">
    <property type="entry name" value="Actin, Chain A, domain 4"/>
    <property type="match status" value="1"/>
</dbReference>
<dbReference type="Proteomes" id="UP000295573">
    <property type="component" value="Unassembled WGS sequence"/>
</dbReference>
<organism evidence="7 8">
    <name type="scientific">Kribbella antiqua</name>
    <dbReference type="NCBI Taxonomy" id="2512217"/>
    <lineage>
        <taxon>Bacteria</taxon>
        <taxon>Bacillati</taxon>
        <taxon>Actinomycetota</taxon>
        <taxon>Actinomycetes</taxon>
        <taxon>Propionibacteriales</taxon>
        <taxon>Kribbellaceae</taxon>
        <taxon>Kribbella</taxon>
    </lineage>
</organism>
<keyword evidence="6" id="KW-0143">Chaperone</keyword>
<dbReference type="EMBL" id="SLWR01000006">
    <property type="protein sequence ID" value="TCO46786.1"/>
    <property type="molecule type" value="Genomic_DNA"/>
</dbReference>
<evidence type="ECO:0000313" key="7">
    <source>
        <dbReference type="EMBL" id="TCO46786.1"/>
    </source>
</evidence>
<comment type="similarity">
    <text evidence="1">Belongs to the heat shock protein 70 family.</text>
</comment>
<accession>A0A4R2IQS0</accession>
<reference evidence="7 8" key="1">
    <citation type="journal article" date="2015" name="Stand. Genomic Sci.">
        <title>Genomic Encyclopedia of Bacterial and Archaeal Type Strains, Phase III: the genomes of soil and plant-associated and newly described type strains.</title>
        <authorList>
            <person name="Whitman W.B."/>
            <person name="Woyke T."/>
            <person name="Klenk H.P."/>
            <person name="Zhou Y."/>
            <person name="Lilburn T.G."/>
            <person name="Beck B.J."/>
            <person name="De Vos P."/>
            <person name="Vandamme P."/>
            <person name="Eisen J.A."/>
            <person name="Garrity G."/>
            <person name="Hugenholtz P."/>
            <person name="Kyrpides N.C."/>
        </authorList>
    </citation>
    <scope>NUCLEOTIDE SEQUENCE [LARGE SCALE GENOMIC DNA]</scope>
    <source>
        <strain evidence="7 8">VKM Ac-2541</strain>
    </source>
</reference>
<dbReference type="InterPro" id="IPR018181">
    <property type="entry name" value="Heat_shock_70_CS"/>
</dbReference>
<evidence type="ECO:0000313" key="8">
    <source>
        <dbReference type="Proteomes" id="UP000295573"/>
    </source>
</evidence>
<dbReference type="InterPro" id="IPR043129">
    <property type="entry name" value="ATPase_NBD"/>
</dbReference>
<evidence type="ECO:0000256" key="5">
    <source>
        <dbReference type="ARBA" id="ARBA00023016"/>
    </source>
</evidence>
<evidence type="ECO:0000256" key="4">
    <source>
        <dbReference type="ARBA" id="ARBA00022840"/>
    </source>
</evidence>
<dbReference type="GO" id="GO:0005524">
    <property type="term" value="F:ATP binding"/>
    <property type="evidence" value="ECO:0007669"/>
    <property type="project" value="UniProtKB-KW"/>
</dbReference>
<dbReference type="RefSeq" id="WP_132149930.1">
    <property type="nucleotide sequence ID" value="NZ_SLWR01000006.1"/>
</dbReference>
<comment type="caution">
    <text evidence="7">The sequence shown here is derived from an EMBL/GenBank/DDBJ whole genome shotgun (WGS) entry which is preliminary data.</text>
</comment>